<keyword evidence="1" id="KW-1133">Transmembrane helix</keyword>
<gene>
    <name evidence="2" type="ORF">RM53_04540</name>
</gene>
<reference evidence="2 3" key="1">
    <citation type="submission" date="2014-12" db="EMBL/GenBank/DDBJ databases">
        <title>Genome sequencing of Brevundimonas nasdae TPW30.</title>
        <authorList>
            <person name="Tan P.W."/>
            <person name="Chan K.-G."/>
        </authorList>
    </citation>
    <scope>NUCLEOTIDE SEQUENCE [LARGE SCALE GENOMIC DNA]</scope>
    <source>
        <strain evidence="2 3">TPW30</strain>
    </source>
</reference>
<evidence type="ECO:0000256" key="1">
    <source>
        <dbReference type="SAM" id="Phobius"/>
    </source>
</evidence>
<dbReference type="Proteomes" id="UP000031166">
    <property type="component" value="Unassembled WGS sequence"/>
</dbReference>
<name>A0A0B4CZ56_9CAUL</name>
<dbReference type="STRING" id="172043.RM53_04540"/>
<dbReference type="EMBL" id="JWSY01000005">
    <property type="protein sequence ID" value="KIC59691.1"/>
    <property type="molecule type" value="Genomic_DNA"/>
</dbReference>
<accession>A0A0B4CZ56</accession>
<dbReference type="AlphaFoldDB" id="A0A0B4CZ56"/>
<evidence type="ECO:0000313" key="3">
    <source>
        <dbReference type="Proteomes" id="UP000031166"/>
    </source>
</evidence>
<keyword evidence="1" id="KW-0472">Membrane</keyword>
<dbReference type="RefSeq" id="WP_039244678.1">
    <property type="nucleotide sequence ID" value="NZ_JWSY01000005.1"/>
</dbReference>
<protein>
    <recommendedName>
        <fullName evidence="4">Zinc-ribbon domain-containing protein</fullName>
    </recommendedName>
</protein>
<feature type="transmembrane region" description="Helical" evidence="1">
    <location>
        <begin position="63"/>
        <end position="82"/>
    </location>
</feature>
<evidence type="ECO:0008006" key="4">
    <source>
        <dbReference type="Google" id="ProtNLM"/>
    </source>
</evidence>
<keyword evidence="1" id="KW-0812">Transmembrane</keyword>
<organism evidence="2 3">
    <name type="scientific">Brevundimonas nasdae</name>
    <dbReference type="NCBI Taxonomy" id="172043"/>
    <lineage>
        <taxon>Bacteria</taxon>
        <taxon>Pseudomonadati</taxon>
        <taxon>Pseudomonadota</taxon>
        <taxon>Alphaproteobacteria</taxon>
        <taxon>Caulobacterales</taxon>
        <taxon>Caulobacteraceae</taxon>
        <taxon>Brevundimonas</taxon>
    </lineage>
</organism>
<sequence length="85" mass="8624">MALIPCPACGRQASEAAVACPNCGHPIAGEAARPSGTFKEALTRPDAVKSGITVLGVFVAAPWIARVLAVIAFVILAIVVVVNKS</sequence>
<proteinExistence type="predicted"/>
<comment type="caution">
    <text evidence="2">The sequence shown here is derived from an EMBL/GenBank/DDBJ whole genome shotgun (WGS) entry which is preliminary data.</text>
</comment>
<evidence type="ECO:0000313" key="2">
    <source>
        <dbReference type="EMBL" id="KIC59691.1"/>
    </source>
</evidence>